<comment type="caution">
    <text evidence="15">The sequence shown here is derived from an EMBL/GenBank/DDBJ whole genome shotgun (WGS) entry which is preliminary data.</text>
</comment>
<dbReference type="AlphaFoldDB" id="A0A9P6FWC5"/>
<dbReference type="Pfam" id="PF03372">
    <property type="entry name" value="Exo_endo_phos"/>
    <property type="match status" value="1"/>
</dbReference>
<evidence type="ECO:0000256" key="3">
    <source>
        <dbReference type="ARBA" id="ARBA00004991"/>
    </source>
</evidence>
<comment type="subcellular location">
    <subcellularLocation>
        <location evidence="1">Membrane</location>
        <topology evidence="1">Multi-pass membrane protein</topology>
    </subcellularLocation>
</comment>
<evidence type="ECO:0000256" key="10">
    <source>
        <dbReference type="ARBA" id="ARBA00022989"/>
    </source>
</evidence>
<proteinExistence type="inferred from homology"/>
<feature type="domain" description="Endonuclease/exonuclease/phosphatase" evidence="14">
    <location>
        <begin position="10"/>
        <end position="302"/>
    </location>
</feature>
<evidence type="ECO:0000256" key="4">
    <source>
        <dbReference type="ARBA" id="ARBA00006335"/>
    </source>
</evidence>
<keyword evidence="5 13" id="KW-0812">Transmembrane</keyword>
<evidence type="ECO:0000256" key="8">
    <source>
        <dbReference type="ARBA" id="ARBA00022842"/>
    </source>
</evidence>
<dbReference type="PANTHER" id="PTHR16320">
    <property type="entry name" value="SPHINGOMYELINASE FAMILY MEMBER"/>
    <property type="match status" value="1"/>
</dbReference>
<dbReference type="GO" id="GO:0004767">
    <property type="term" value="F:sphingomyelin phosphodiesterase activity"/>
    <property type="evidence" value="ECO:0007669"/>
    <property type="project" value="InterPro"/>
</dbReference>
<evidence type="ECO:0000256" key="9">
    <source>
        <dbReference type="ARBA" id="ARBA00022919"/>
    </source>
</evidence>
<dbReference type="EMBL" id="JAABOA010000819">
    <property type="protein sequence ID" value="KAF9583080.1"/>
    <property type="molecule type" value="Genomic_DNA"/>
</dbReference>
<evidence type="ECO:0000256" key="11">
    <source>
        <dbReference type="ARBA" id="ARBA00023098"/>
    </source>
</evidence>
<protein>
    <submittedName>
        <fullName evidence="15">Phospholipase C type enzyme</fullName>
    </submittedName>
</protein>
<keyword evidence="10 13" id="KW-1133">Transmembrane helix</keyword>
<name>A0A9P6FWC5_9FUNG</name>
<sequence>MHENQTLSVLTLNCWGLYCSKYREARFATIGAHLSDPTHHYDLVGLQEVWRDEDYQRLCNMTKGTLPYSRHWASGIDGSGLVILSKYPILETSIRRFQLNGDPTGILQGDWFDGKSCVSAVISHPAGEVVLLNTHLHATYDSKITSDRYLGCRVAQAWEVASTIRSTLTHNPLVIALGDFNSAPDSLVAKIVKGYGGLTDAWEQVHPASPESRSGLTPQEGIDRLGITCDSPLNSYSSSAGWPNHWTGTPIGERLDYIFYKASAQLCCTDVQVVLQNKLPLPSGTRKGCCGKLKSSEHVSDHFAVHAQFSIRPPPSSHHLQQQAKKRHLDEQTLEDVESVHFLLSQQLAKVRSKRVWVIWGLVLFLKLLAIFLLVVGYMQWLETWMDARWAWILLSIGVAWLSSWASMFFLYGLVHCSEAISSYTTLIGEAKTALDSCHAHLH</sequence>
<dbReference type="InterPro" id="IPR005135">
    <property type="entry name" value="Endo/exonuclease/phosphatase"/>
</dbReference>
<evidence type="ECO:0000313" key="15">
    <source>
        <dbReference type="EMBL" id="KAF9583080.1"/>
    </source>
</evidence>
<comment type="pathway">
    <text evidence="2">Lipid metabolism; sphingolipid metabolism.</text>
</comment>
<organism evidence="15 16">
    <name type="scientific">Lunasporangiospora selenospora</name>
    <dbReference type="NCBI Taxonomy" id="979761"/>
    <lineage>
        <taxon>Eukaryota</taxon>
        <taxon>Fungi</taxon>
        <taxon>Fungi incertae sedis</taxon>
        <taxon>Mucoromycota</taxon>
        <taxon>Mortierellomycotina</taxon>
        <taxon>Mortierellomycetes</taxon>
        <taxon>Mortierellales</taxon>
        <taxon>Mortierellaceae</taxon>
        <taxon>Lunasporangiospora</taxon>
    </lineage>
</organism>
<dbReference type="InterPro" id="IPR036691">
    <property type="entry name" value="Endo/exonu/phosph_ase_sf"/>
</dbReference>
<comment type="pathway">
    <text evidence="3">Sphingolipid metabolism.</text>
</comment>
<evidence type="ECO:0000256" key="1">
    <source>
        <dbReference type="ARBA" id="ARBA00004141"/>
    </source>
</evidence>
<evidence type="ECO:0000256" key="5">
    <source>
        <dbReference type="ARBA" id="ARBA00022692"/>
    </source>
</evidence>
<dbReference type="PANTHER" id="PTHR16320:SF24">
    <property type="entry name" value="PHOSPHODIESTERASE, PUTATIVE-RELATED"/>
    <property type="match status" value="1"/>
</dbReference>
<gene>
    <name evidence="15" type="primary">ISC1</name>
    <name evidence="15" type="ORF">BGW38_010295</name>
</gene>
<dbReference type="OrthoDB" id="387657at2759"/>
<keyword evidence="11" id="KW-0443">Lipid metabolism</keyword>
<feature type="transmembrane region" description="Helical" evidence="13">
    <location>
        <begin position="390"/>
        <end position="415"/>
    </location>
</feature>
<dbReference type="GO" id="GO:0046872">
    <property type="term" value="F:metal ion binding"/>
    <property type="evidence" value="ECO:0007669"/>
    <property type="project" value="UniProtKB-KW"/>
</dbReference>
<keyword evidence="7" id="KW-0378">Hydrolase</keyword>
<evidence type="ECO:0000256" key="6">
    <source>
        <dbReference type="ARBA" id="ARBA00022723"/>
    </source>
</evidence>
<dbReference type="GO" id="GO:0016020">
    <property type="term" value="C:membrane"/>
    <property type="evidence" value="ECO:0007669"/>
    <property type="project" value="UniProtKB-SubCell"/>
</dbReference>
<keyword evidence="12 13" id="KW-0472">Membrane</keyword>
<keyword evidence="16" id="KW-1185">Reference proteome</keyword>
<dbReference type="GO" id="GO:0006665">
    <property type="term" value="P:sphingolipid metabolic process"/>
    <property type="evidence" value="ECO:0007669"/>
    <property type="project" value="UniProtKB-KW"/>
</dbReference>
<dbReference type="Proteomes" id="UP000780801">
    <property type="component" value="Unassembled WGS sequence"/>
</dbReference>
<evidence type="ECO:0000256" key="2">
    <source>
        <dbReference type="ARBA" id="ARBA00004760"/>
    </source>
</evidence>
<feature type="transmembrane region" description="Helical" evidence="13">
    <location>
        <begin position="356"/>
        <end position="378"/>
    </location>
</feature>
<keyword evidence="9" id="KW-0746">Sphingolipid metabolism</keyword>
<comment type="similarity">
    <text evidence="4">Belongs to the neutral sphingomyelinase family.</text>
</comment>
<evidence type="ECO:0000256" key="12">
    <source>
        <dbReference type="ARBA" id="ARBA00023136"/>
    </source>
</evidence>
<accession>A0A9P6FWC5</accession>
<reference evidence="15" key="1">
    <citation type="journal article" date="2020" name="Fungal Divers.">
        <title>Resolving the Mortierellaceae phylogeny through synthesis of multi-gene phylogenetics and phylogenomics.</title>
        <authorList>
            <person name="Vandepol N."/>
            <person name="Liber J."/>
            <person name="Desiro A."/>
            <person name="Na H."/>
            <person name="Kennedy M."/>
            <person name="Barry K."/>
            <person name="Grigoriev I.V."/>
            <person name="Miller A.N."/>
            <person name="O'Donnell K."/>
            <person name="Stajich J.E."/>
            <person name="Bonito G."/>
        </authorList>
    </citation>
    <scope>NUCLEOTIDE SEQUENCE</scope>
    <source>
        <strain evidence="15">KOD1015</strain>
    </source>
</reference>
<evidence type="ECO:0000256" key="13">
    <source>
        <dbReference type="SAM" id="Phobius"/>
    </source>
</evidence>
<keyword evidence="6" id="KW-0479">Metal-binding</keyword>
<dbReference type="SUPFAM" id="SSF56219">
    <property type="entry name" value="DNase I-like"/>
    <property type="match status" value="1"/>
</dbReference>
<evidence type="ECO:0000259" key="14">
    <source>
        <dbReference type="Pfam" id="PF03372"/>
    </source>
</evidence>
<dbReference type="Gene3D" id="3.60.10.10">
    <property type="entry name" value="Endonuclease/exonuclease/phosphatase"/>
    <property type="match status" value="1"/>
</dbReference>
<keyword evidence="8" id="KW-0460">Magnesium</keyword>
<evidence type="ECO:0000256" key="7">
    <source>
        <dbReference type="ARBA" id="ARBA00022801"/>
    </source>
</evidence>
<evidence type="ECO:0000313" key="16">
    <source>
        <dbReference type="Proteomes" id="UP000780801"/>
    </source>
</evidence>
<dbReference type="InterPro" id="IPR038772">
    <property type="entry name" value="Sph/SMPD2-like"/>
</dbReference>